<dbReference type="AlphaFoldDB" id="A0A9P6W989"/>
<dbReference type="EMBL" id="PUHQ01000004">
    <property type="protein sequence ID" value="KAG0666642.1"/>
    <property type="molecule type" value="Genomic_DNA"/>
</dbReference>
<evidence type="ECO:0000313" key="5">
    <source>
        <dbReference type="Proteomes" id="UP000777482"/>
    </source>
</evidence>
<dbReference type="PANTHER" id="PTHR37543">
    <property type="entry name" value="CCCH ZINC FINGER DNA BINDING PROTEIN (AFU_ORTHOLOGUE AFUA_5G12760)"/>
    <property type="match status" value="1"/>
</dbReference>
<dbReference type="OrthoDB" id="2524069at2759"/>
<sequence>MSSEGAVHENGVDQGGVRSSQQDIMEFSNLLGSADSFFQGLLADKAALAAELAERRARRAVTAEQAEAKKLRLQAVQADIEAKKAELKRWQEETETLRNQYEEIKATVQERQIHLRELEASLPDVPATDRDSSSKEPSVNGPPFILVLIDASNAPFNEEAIRQGEIGGRDMGERVRWEVEKDLREHNIELEDEDEEPGVQPAVLTYVWHNRKALVFNLQQNKVIRSEDTWDRFLEGFMSNPSNQVMDTDSHPIDQFMARMIRTFGRCKSLKRIYLAGIHLETLYEACPEIRPQKADPFFIRVGPKMVLINHRETDDQREVLLSFGARVATFLRFFSSDNGLGADLGWAFRASTPPVGPGDQNHEEGDDDNGYGQVYEKRGFSGGGAWNKGGLGTPKSQMSGTSRRR</sequence>
<evidence type="ECO:0000256" key="1">
    <source>
        <dbReference type="SAM" id="Coils"/>
    </source>
</evidence>
<comment type="caution">
    <text evidence="4">The sequence shown here is derived from an EMBL/GenBank/DDBJ whole genome shotgun (WGS) entry which is preliminary data.</text>
</comment>
<accession>A0A9P6W989</accession>
<organism evidence="4 5">
    <name type="scientific">Rhodotorula mucilaginosa</name>
    <name type="common">Yeast</name>
    <name type="synonym">Rhodotorula rubra</name>
    <dbReference type="NCBI Taxonomy" id="5537"/>
    <lineage>
        <taxon>Eukaryota</taxon>
        <taxon>Fungi</taxon>
        <taxon>Dikarya</taxon>
        <taxon>Basidiomycota</taxon>
        <taxon>Pucciniomycotina</taxon>
        <taxon>Microbotryomycetes</taxon>
        <taxon>Sporidiobolales</taxon>
        <taxon>Sporidiobolaceae</taxon>
        <taxon>Rhodotorula</taxon>
    </lineage>
</organism>
<feature type="domain" description="DUF7923" evidence="3">
    <location>
        <begin position="142"/>
        <end position="281"/>
    </location>
</feature>
<dbReference type="Pfam" id="PF25540">
    <property type="entry name" value="DUF7923"/>
    <property type="match status" value="1"/>
</dbReference>
<name>A0A9P6W989_RHOMI</name>
<feature type="compositionally biased region" description="Polar residues" evidence="2">
    <location>
        <begin position="395"/>
        <end position="406"/>
    </location>
</feature>
<dbReference type="InterPro" id="IPR057683">
    <property type="entry name" value="DUF7923"/>
</dbReference>
<dbReference type="Proteomes" id="UP000777482">
    <property type="component" value="Unassembled WGS sequence"/>
</dbReference>
<feature type="region of interest" description="Disordered" evidence="2">
    <location>
        <begin position="120"/>
        <end position="139"/>
    </location>
</feature>
<gene>
    <name evidence="4" type="ORF">C6P46_004308</name>
</gene>
<feature type="coiled-coil region" evidence="1">
    <location>
        <begin position="63"/>
        <end position="107"/>
    </location>
</feature>
<proteinExistence type="predicted"/>
<evidence type="ECO:0000313" key="4">
    <source>
        <dbReference type="EMBL" id="KAG0666642.1"/>
    </source>
</evidence>
<keyword evidence="5" id="KW-1185">Reference proteome</keyword>
<evidence type="ECO:0000256" key="2">
    <source>
        <dbReference type="SAM" id="MobiDB-lite"/>
    </source>
</evidence>
<feature type="region of interest" description="Disordered" evidence="2">
    <location>
        <begin position="352"/>
        <end position="406"/>
    </location>
</feature>
<evidence type="ECO:0000259" key="3">
    <source>
        <dbReference type="Pfam" id="PF25540"/>
    </source>
</evidence>
<protein>
    <recommendedName>
        <fullName evidence="3">DUF7923 domain-containing protein</fullName>
    </recommendedName>
</protein>
<keyword evidence="1" id="KW-0175">Coiled coil</keyword>
<reference evidence="4 5" key="1">
    <citation type="submission" date="2020-11" db="EMBL/GenBank/DDBJ databases">
        <title>Kefir isolates.</title>
        <authorList>
            <person name="Marcisauskas S."/>
            <person name="Kim Y."/>
            <person name="Blasche S."/>
        </authorList>
    </citation>
    <scope>NUCLEOTIDE SEQUENCE [LARGE SCALE GENOMIC DNA]</scope>
    <source>
        <strain evidence="4 5">KR</strain>
    </source>
</reference>
<feature type="compositionally biased region" description="Gly residues" evidence="2">
    <location>
        <begin position="381"/>
        <end position="393"/>
    </location>
</feature>
<dbReference type="PANTHER" id="PTHR37543:SF1">
    <property type="entry name" value="CCCH ZINC FINGER DNA BINDING PROTEIN (AFU_ORTHOLOGUE AFUA_5G12760)"/>
    <property type="match status" value="1"/>
</dbReference>